<feature type="transmembrane region" description="Helical" evidence="1">
    <location>
        <begin position="36"/>
        <end position="57"/>
    </location>
</feature>
<keyword evidence="1" id="KW-0472">Membrane</keyword>
<feature type="non-terminal residue" evidence="2">
    <location>
        <position position="247"/>
    </location>
</feature>
<organism evidence="2 3">
    <name type="scientific">Asbolus verrucosus</name>
    <name type="common">Desert ironclad beetle</name>
    <dbReference type="NCBI Taxonomy" id="1661398"/>
    <lineage>
        <taxon>Eukaryota</taxon>
        <taxon>Metazoa</taxon>
        <taxon>Ecdysozoa</taxon>
        <taxon>Arthropoda</taxon>
        <taxon>Hexapoda</taxon>
        <taxon>Insecta</taxon>
        <taxon>Pterygota</taxon>
        <taxon>Neoptera</taxon>
        <taxon>Endopterygota</taxon>
        <taxon>Coleoptera</taxon>
        <taxon>Polyphaga</taxon>
        <taxon>Cucujiformia</taxon>
        <taxon>Tenebrionidae</taxon>
        <taxon>Pimeliinae</taxon>
        <taxon>Asbolus</taxon>
    </lineage>
</organism>
<feature type="transmembrane region" description="Helical" evidence="1">
    <location>
        <begin position="69"/>
        <end position="88"/>
    </location>
</feature>
<feature type="transmembrane region" description="Helical" evidence="1">
    <location>
        <begin position="121"/>
        <end position="142"/>
    </location>
</feature>
<protein>
    <recommendedName>
        <fullName evidence="4">7tm 6 domain containing protein</fullName>
    </recommendedName>
</protein>
<proteinExistence type="predicted"/>
<gene>
    <name evidence="2" type="ORF">BDFB_006815</name>
</gene>
<keyword evidence="3" id="KW-1185">Reference proteome</keyword>
<evidence type="ECO:0000313" key="2">
    <source>
        <dbReference type="EMBL" id="RZB40427.1"/>
    </source>
</evidence>
<dbReference type="AlphaFoldDB" id="A0A482VAY2"/>
<evidence type="ECO:0000313" key="3">
    <source>
        <dbReference type="Proteomes" id="UP000292052"/>
    </source>
</evidence>
<keyword evidence="1" id="KW-0812">Transmembrane</keyword>
<dbReference type="EMBL" id="QDEB01118860">
    <property type="protein sequence ID" value="RZB40427.1"/>
    <property type="molecule type" value="Genomic_DNA"/>
</dbReference>
<name>A0A482VAY2_ASBVE</name>
<evidence type="ECO:0008006" key="4">
    <source>
        <dbReference type="Google" id="ProtNLM"/>
    </source>
</evidence>
<dbReference type="Proteomes" id="UP000292052">
    <property type="component" value="Unassembled WGS sequence"/>
</dbReference>
<comment type="caution">
    <text evidence="2">The sequence shown here is derived from an EMBL/GenBank/DDBJ whole genome shotgun (WGS) entry which is preliminary data.</text>
</comment>
<keyword evidence="1" id="KW-1133">Transmembrane helix</keyword>
<feature type="transmembrane region" description="Helical" evidence="1">
    <location>
        <begin position="175"/>
        <end position="193"/>
    </location>
</feature>
<reference evidence="2 3" key="1">
    <citation type="submission" date="2017-03" db="EMBL/GenBank/DDBJ databases">
        <title>Genome of the blue death feigning beetle - Asbolus verrucosus.</title>
        <authorList>
            <person name="Rider S.D."/>
        </authorList>
    </citation>
    <scope>NUCLEOTIDE SEQUENCE [LARGE SCALE GENOMIC DNA]</scope>
    <source>
        <strain evidence="2">Butters</strain>
        <tissue evidence="2">Head and leg muscle</tissue>
    </source>
</reference>
<accession>A0A482VAY2</accession>
<dbReference type="OrthoDB" id="6712674at2759"/>
<sequence length="247" mass="29426">MMKYEEKEVRQVIQNDVLDIYRKISIVAFQNNILKIMLYCIFSALTALEIMQTYMFLNKFEGVYFIRYAPLYVGMSYILLCTATTPYSTNVVDNIFKKIPVWKVDCADDETKEKIKKEAKFLNGFIIFFVILASIIAILHMIPDPDDKNILYPFALFAEIPEWENTLGWCFRSTFPFLGLLMLTPYCQVIYCCSHIKFQMYLFIYYVKNIDKCFEEIDGDKLFYTEDYQKEIEKRLLFCIKHHIECY</sequence>
<evidence type="ECO:0000256" key="1">
    <source>
        <dbReference type="SAM" id="Phobius"/>
    </source>
</evidence>